<accession>A7GXS1</accession>
<evidence type="ECO:0000313" key="2">
    <source>
        <dbReference type="Proteomes" id="UP000006380"/>
    </source>
</evidence>
<keyword evidence="1" id="KW-0808">Transferase</keyword>
<dbReference type="EC" id="2.7.7.7" evidence="1"/>
<dbReference type="OrthoDB" id="9811073at2"/>
<sequence length="206" mass="23587">MYSKIVITNDFETLKKELEAEFGVKNLRFFIYDEFMIENARDVMSEAYIAEISEKLLVIMAKSYRIEAQNALLKIIEEPPRNVQFLITANSKNLLLATIRSRLVLENRLTKTARMSVNLNLKSLSLKEISNFIDECVESERADKLGKNELKELIAAIVLKACEAGYKFSADELGYFYDLVRLADLNSKSHSLLIPLLLTIFEKGYS</sequence>
<evidence type="ECO:0000313" key="1">
    <source>
        <dbReference type="EMBL" id="EAU00663.1"/>
    </source>
</evidence>
<dbReference type="Proteomes" id="UP000006380">
    <property type="component" value="Chromosome"/>
</dbReference>
<organism evidence="1 2">
    <name type="scientific">Campylobacter curvus (strain 525.92)</name>
    <dbReference type="NCBI Taxonomy" id="360105"/>
    <lineage>
        <taxon>Bacteria</taxon>
        <taxon>Pseudomonadati</taxon>
        <taxon>Campylobacterota</taxon>
        <taxon>Epsilonproteobacteria</taxon>
        <taxon>Campylobacterales</taxon>
        <taxon>Campylobacteraceae</taxon>
        <taxon>Campylobacter</taxon>
    </lineage>
</organism>
<name>A7GXS1_CAMC5</name>
<dbReference type="SUPFAM" id="SSF52540">
    <property type="entry name" value="P-loop containing nucleoside triphosphate hydrolases"/>
    <property type="match status" value="1"/>
</dbReference>
<protein>
    <submittedName>
        <fullName evidence="1">DNA polymerase III, delta prime subunit</fullName>
        <ecNumber evidence="1">2.7.7.7</ecNumber>
    </submittedName>
</protein>
<dbReference type="GO" id="GO:0003887">
    <property type="term" value="F:DNA-directed DNA polymerase activity"/>
    <property type="evidence" value="ECO:0007669"/>
    <property type="project" value="UniProtKB-EC"/>
</dbReference>
<dbReference type="InterPro" id="IPR027417">
    <property type="entry name" value="P-loop_NTPase"/>
</dbReference>
<dbReference type="Pfam" id="PF13177">
    <property type="entry name" value="DNA_pol3_delta2"/>
    <property type="match status" value="1"/>
</dbReference>
<dbReference type="HOGENOM" id="CLU_114054_0_0_7"/>
<proteinExistence type="predicted"/>
<dbReference type="Gene3D" id="3.40.50.300">
    <property type="entry name" value="P-loop containing nucleotide triphosphate hydrolases"/>
    <property type="match status" value="1"/>
</dbReference>
<gene>
    <name evidence="1" type="primary">holB</name>
    <name evidence="1" type="ORF">CCV52592_1568</name>
</gene>
<dbReference type="AlphaFoldDB" id="A7GXS1"/>
<dbReference type="EMBL" id="CP000767">
    <property type="protein sequence ID" value="EAU00663.1"/>
    <property type="molecule type" value="Genomic_DNA"/>
</dbReference>
<keyword evidence="2" id="KW-1185">Reference proteome</keyword>
<dbReference type="STRING" id="360105.CCV52592_1568"/>
<dbReference type="RefSeq" id="WP_011992137.1">
    <property type="nucleotide sequence ID" value="NC_009715.2"/>
</dbReference>
<reference evidence="1" key="1">
    <citation type="submission" date="2016-07" db="EMBL/GenBank/DDBJ databases">
        <title>Comparative genomics of the Campylobacter concisus group.</title>
        <authorList>
            <person name="Miller W.G."/>
            <person name="Yee E."/>
            <person name="Chapman M.H."/>
            <person name="Huynh S."/>
            <person name="Bono J.L."/>
            <person name="On S.L.W."/>
            <person name="StLeger J."/>
            <person name="Foster G."/>
            <person name="Parker C.T."/>
        </authorList>
    </citation>
    <scope>NUCLEOTIDE SEQUENCE</scope>
    <source>
        <strain evidence="1">525.92</strain>
    </source>
</reference>
<dbReference type="NCBIfam" id="NF006296">
    <property type="entry name" value="PRK08485.1"/>
    <property type="match status" value="1"/>
</dbReference>
<dbReference type="KEGG" id="ccv:CCV52592_1568"/>
<keyword evidence="1" id="KW-0548">Nucleotidyltransferase</keyword>